<organism evidence="2 3">
    <name type="scientific">Ceratodon purpureus</name>
    <name type="common">Fire moss</name>
    <name type="synonym">Dicranum purpureum</name>
    <dbReference type="NCBI Taxonomy" id="3225"/>
    <lineage>
        <taxon>Eukaryota</taxon>
        <taxon>Viridiplantae</taxon>
        <taxon>Streptophyta</taxon>
        <taxon>Embryophyta</taxon>
        <taxon>Bryophyta</taxon>
        <taxon>Bryophytina</taxon>
        <taxon>Bryopsida</taxon>
        <taxon>Dicranidae</taxon>
        <taxon>Pseudoditrichales</taxon>
        <taxon>Ditrichaceae</taxon>
        <taxon>Ceratodon</taxon>
    </lineage>
</organism>
<name>A0A8T0I525_CERPU</name>
<comment type="caution">
    <text evidence="2">The sequence shown here is derived from an EMBL/GenBank/DDBJ whole genome shotgun (WGS) entry which is preliminary data.</text>
</comment>
<evidence type="ECO:0000256" key="1">
    <source>
        <dbReference type="SAM" id="SignalP"/>
    </source>
</evidence>
<dbReference type="AlphaFoldDB" id="A0A8T0I525"/>
<reference evidence="2" key="1">
    <citation type="submission" date="2020-06" db="EMBL/GenBank/DDBJ databases">
        <title>WGS assembly of Ceratodon purpureus strain R40.</title>
        <authorList>
            <person name="Carey S.B."/>
            <person name="Jenkins J."/>
            <person name="Shu S."/>
            <person name="Lovell J.T."/>
            <person name="Sreedasyam A."/>
            <person name="Maumus F."/>
            <person name="Tiley G.P."/>
            <person name="Fernandez-Pozo N."/>
            <person name="Barry K."/>
            <person name="Chen C."/>
            <person name="Wang M."/>
            <person name="Lipzen A."/>
            <person name="Daum C."/>
            <person name="Saski C.A."/>
            <person name="Payton A.C."/>
            <person name="Mcbreen J.C."/>
            <person name="Conrad R.E."/>
            <person name="Kollar L.M."/>
            <person name="Olsson S."/>
            <person name="Huttunen S."/>
            <person name="Landis J.B."/>
            <person name="Wickett N.J."/>
            <person name="Johnson M.G."/>
            <person name="Rensing S.A."/>
            <person name="Grimwood J."/>
            <person name="Schmutz J."/>
            <person name="Mcdaniel S.F."/>
        </authorList>
    </citation>
    <scope>NUCLEOTIDE SEQUENCE</scope>
    <source>
        <strain evidence="2">R40</strain>
    </source>
</reference>
<keyword evidence="1" id="KW-0732">Signal</keyword>
<dbReference type="Proteomes" id="UP000822688">
    <property type="component" value="Chromosome 5"/>
</dbReference>
<gene>
    <name evidence="2" type="ORF">KC19_5G165000</name>
</gene>
<feature type="signal peptide" evidence="1">
    <location>
        <begin position="1"/>
        <end position="18"/>
    </location>
</feature>
<accession>A0A8T0I525</accession>
<sequence length="66" mass="7692">MLRVTLAKLLFLIQKSLPCTNCKNLLQRSTQWKNKTTRINRIKHLSYTLQAIVKASLFCCYFTKSA</sequence>
<feature type="chain" id="PRO_5035924309" evidence="1">
    <location>
        <begin position="19"/>
        <end position="66"/>
    </location>
</feature>
<evidence type="ECO:0000313" key="2">
    <source>
        <dbReference type="EMBL" id="KAG0577563.1"/>
    </source>
</evidence>
<proteinExistence type="predicted"/>
<evidence type="ECO:0000313" key="3">
    <source>
        <dbReference type="Proteomes" id="UP000822688"/>
    </source>
</evidence>
<protein>
    <submittedName>
        <fullName evidence="2">Uncharacterized protein</fullName>
    </submittedName>
</protein>
<keyword evidence="3" id="KW-1185">Reference proteome</keyword>
<dbReference type="EMBL" id="CM026425">
    <property type="protein sequence ID" value="KAG0577563.1"/>
    <property type="molecule type" value="Genomic_DNA"/>
</dbReference>